<dbReference type="STRING" id="76021.BS329_15290"/>
<dbReference type="OrthoDB" id="5180115at2"/>
<proteinExistence type="predicted"/>
<accession>A0A1R0KU22</accession>
<gene>
    <name evidence="2" type="ORF">BS329_15290</name>
</gene>
<dbReference type="AlphaFoldDB" id="A0A1R0KU22"/>
<organism evidence="2 3">
    <name type="scientific">Amycolatopsis coloradensis</name>
    <dbReference type="NCBI Taxonomy" id="76021"/>
    <lineage>
        <taxon>Bacteria</taxon>
        <taxon>Bacillati</taxon>
        <taxon>Actinomycetota</taxon>
        <taxon>Actinomycetes</taxon>
        <taxon>Pseudonocardiales</taxon>
        <taxon>Pseudonocardiaceae</taxon>
        <taxon>Amycolatopsis</taxon>
    </lineage>
</organism>
<dbReference type="RefSeq" id="WP_076161179.1">
    <property type="nucleotide sequence ID" value="NZ_MQUQ01000007.1"/>
</dbReference>
<dbReference type="Proteomes" id="UP000187486">
    <property type="component" value="Unassembled WGS sequence"/>
</dbReference>
<keyword evidence="3" id="KW-1185">Reference proteome</keyword>
<sequence>MSEPKPIHEDIDLGRAWQVGRRIYVRCGYNSSLGEQLRQLGANWDRDEKRLWVGSGKKPRVIPLVQAADERVRQIEEIKQQGRWLTIPYEASDIRHRAKDEAVGGVYDGDRKQWAFPTDEGLAEIRELIAERRRREEAAAEEARLQRTEHQRSIRETEQAEAEQEKASRRERLITASGRTPTGDEAELRVISTRLMNKATAWTMAEPLGTLARLRDGRRGIVVDRKVWFTDEEMASSVCWHRETHDEAHWDILHTLAIVEPTAEEQAADDAERAAHADAVEIHQIIEAATRGGDITQGWNGIEDSQRVGVIRCWYGTGERNPGGTLIFTTDERVVLQHPGYYDDYLHTERVSTDPELVARVRAVLAKGSRQREHVDQLIYEYEVVSGDQP</sequence>
<evidence type="ECO:0000313" key="3">
    <source>
        <dbReference type="Proteomes" id="UP000187486"/>
    </source>
</evidence>
<evidence type="ECO:0000256" key="1">
    <source>
        <dbReference type="SAM" id="MobiDB-lite"/>
    </source>
</evidence>
<feature type="region of interest" description="Disordered" evidence="1">
    <location>
        <begin position="140"/>
        <end position="172"/>
    </location>
</feature>
<reference evidence="2 3" key="1">
    <citation type="submission" date="2016-01" db="EMBL/GenBank/DDBJ databases">
        <title>Amycolatopsis coloradensis genome sequencing and assembly.</title>
        <authorList>
            <person name="Mayilraj S."/>
        </authorList>
    </citation>
    <scope>NUCLEOTIDE SEQUENCE [LARGE SCALE GENOMIC DNA]</scope>
    <source>
        <strain evidence="2 3">DSM 44225</strain>
    </source>
</reference>
<name>A0A1R0KU22_9PSEU</name>
<comment type="caution">
    <text evidence="2">The sequence shown here is derived from an EMBL/GenBank/DDBJ whole genome shotgun (WGS) entry which is preliminary data.</text>
</comment>
<evidence type="ECO:0000313" key="2">
    <source>
        <dbReference type="EMBL" id="OLZ51629.1"/>
    </source>
</evidence>
<dbReference type="EMBL" id="MQUQ01000007">
    <property type="protein sequence ID" value="OLZ51629.1"/>
    <property type="molecule type" value="Genomic_DNA"/>
</dbReference>
<protein>
    <submittedName>
        <fullName evidence="2">Uncharacterized protein</fullName>
    </submittedName>
</protein>